<organism evidence="1 2">
    <name type="scientific">Ruminococcus champanellensis (strain DSM 18848 / JCM 17042 / KCTC 15320 / 18P13)</name>
    <dbReference type="NCBI Taxonomy" id="213810"/>
    <lineage>
        <taxon>Bacteria</taxon>
        <taxon>Bacillati</taxon>
        <taxon>Bacillota</taxon>
        <taxon>Clostridia</taxon>
        <taxon>Eubacteriales</taxon>
        <taxon>Oscillospiraceae</taxon>
        <taxon>Ruminococcus</taxon>
    </lineage>
</organism>
<dbReference type="Proteomes" id="UP000007054">
    <property type="component" value="Chromosome"/>
</dbReference>
<proteinExistence type="predicted"/>
<dbReference type="PATRIC" id="fig|213810.4.peg.830"/>
<evidence type="ECO:0000313" key="2">
    <source>
        <dbReference type="Proteomes" id="UP000007054"/>
    </source>
</evidence>
<gene>
    <name evidence="1" type="ordered locus">RUM_09210</name>
</gene>
<protein>
    <submittedName>
        <fullName evidence="1">Uncharacterized protein</fullName>
    </submittedName>
</protein>
<evidence type="ECO:0000313" key="1">
    <source>
        <dbReference type="EMBL" id="CBL17093.1"/>
    </source>
</evidence>
<keyword evidence="2" id="KW-1185">Reference proteome</keyword>
<name>D4LBU8_RUMC1</name>
<dbReference type="EMBL" id="FP929052">
    <property type="protein sequence ID" value="CBL17093.1"/>
    <property type="molecule type" value="Genomic_DNA"/>
</dbReference>
<accession>D4LBU8</accession>
<dbReference type="KEGG" id="rch:RUM_09210"/>
<dbReference type="HOGENOM" id="CLU_3276129_0_0_9"/>
<reference evidence="1" key="2">
    <citation type="submission" date="2010-03" db="EMBL/GenBank/DDBJ databases">
        <authorList>
            <person name="Pajon A."/>
        </authorList>
    </citation>
    <scope>NUCLEOTIDE SEQUENCE</scope>
    <source>
        <strain evidence="1">Type strain: 18P13</strain>
    </source>
</reference>
<reference evidence="1" key="1">
    <citation type="submission" date="2010-03" db="EMBL/GenBank/DDBJ databases">
        <title>The genome sequence of Ruminococcus sp. 18P13.</title>
        <authorList>
            <consortium name="metaHIT consortium -- http://www.metahit.eu/"/>
            <person name="Pajon A."/>
            <person name="Turner K."/>
            <person name="Parkhill J."/>
            <person name="Bernalier A."/>
        </authorList>
    </citation>
    <scope>NUCLEOTIDE SEQUENCE [LARGE SCALE GENOMIC DNA]</scope>
    <source>
        <strain evidence="1">Type strain: 18P13</strain>
    </source>
</reference>
<sequence length="41" mass="5087">MINLTDMELCMLEQLRHLSRRKRPYRSIATLVWSLFLFYQL</sequence>
<dbReference type="AlphaFoldDB" id="D4LBU8"/>